<dbReference type="RefSeq" id="WP_118148744.1">
    <property type="nucleotide sequence ID" value="NZ_CABJMX010000019.1"/>
</dbReference>
<organism evidence="3 5">
    <name type="scientific">Lachnospira eligens</name>
    <dbReference type="NCBI Taxonomy" id="39485"/>
    <lineage>
        <taxon>Bacteria</taxon>
        <taxon>Bacillati</taxon>
        <taxon>Bacillota</taxon>
        <taxon>Clostridia</taxon>
        <taxon>Lachnospirales</taxon>
        <taxon>Lachnospiraceae</taxon>
        <taxon>Lachnospira</taxon>
    </lineage>
</organism>
<accession>A0A415M7I7</accession>
<evidence type="ECO:0000313" key="3">
    <source>
        <dbReference type="EMBL" id="RHL64491.1"/>
    </source>
</evidence>
<comment type="caution">
    <text evidence="3">The sequence shown here is derived from an EMBL/GenBank/DDBJ whole genome shotgun (WGS) entry which is preliminary data.</text>
</comment>
<proteinExistence type="predicted"/>
<evidence type="ECO:0000313" key="5">
    <source>
        <dbReference type="Proteomes" id="UP000285201"/>
    </source>
</evidence>
<dbReference type="Proteomes" id="UP000284794">
    <property type="component" value="Unassembled WGS sequence"/>
</dbReference>
<sequence length="73" mass="8390">MYPVQTISNLKGVGQDNTSAEHGNSGQSHRQTITIRVNPETYADAPADCYTVTYNRNSQLQAFYYRPRHEYTY</sequence>
<gene>
    <name evidence="3" type="ORF">DW007_15735</name>
    <name evidence="2" type="ORF">DW811_08345</name>
</gene>
<feature type="region of interest" description="Disordered" evidence="1">
    <location>
        <begin position="1"/>
        <end position="32"/>
    </location>
</feature>
<dbReference type="AlphaFoldDB" id="A0A415M7I7"/>
<reference evidence="4 5" key="1">
    <citation type="submission" date="2018-08" db="EMBL/GenBank/DDBJ databases">
        <title>A genome reference for cultivated species of the human gut microbiota.</title>
        <authorList>
            <person name="Zou Y."/>
            <person name="Xue W."/>
            <person name="Luo G."/>
        </authorList>
    </citation>
    <scope>NUCLEOTIDE SEQUENCE [LARGE SCALE GENOMIC DNA]</scope>
    <source>
        <strain evidence="3 5">AF36-7BH</strain>
        <strain evidence="2 4">AM32-2AC</strain>
    </source>
</reference>
<dbReference type="EMBL" id="QSIS01000009">
    <property type="protein sequence ID" value="RHD08279.1"/>
    <property type="molecule type" value="Genomic_DNA"/>
</dbReference>
<evidence type="ECO:0000256" key="1">
    <source>
        <dbReference type="SAM" id="MobiDB-lite"/>
    </source>
</evidence>
<evidence type="ECO:0000313" key="4">
    <source>
        <dbReference type="Proteomes" id="UP000284794"/>
    </source>
</evidence>
<dbReference type="EMBL" id="QROY01000025">
    <property type="protein sequence ID" value="RHL64491.1"/>
    <property type="molecule type" value="Genomic_DNA"/>
</dbReference>
<name>A0A415M7I7_9FIRM</name>
<protein>
    <submittedName>
        <fullName evidence="3">Uncharacterized protein</fullName>
    </submittedName>
</protein>
<dbReference type="Proteomes" id="UP000285201">
    <property type="component" value="Unassembled WGS sequence"/>
</dbReference>
<evidence type="ECO:0000313" key="2">
    <source>
        <dbReference type="EMBL" id="RHD08279.1"/>
    </source>
</evidence>